<evidence type="ECO:0000313" key="2">
    <source>
        <dbReference type="Proteomes" id="UP000193083"/>
    </source>
</evidence>
<dbReference type="Proteomes" id="UP000193083">
    <property type="component" value="Unassembled WGS sequence"/>
</dbReference>
<dbReference type="RefSeq" id="WP_085464682.1">
    <property type="nucleotide sequence ID" value="NZ_FXBL01000004.1"/>
</dbReference>
<dbReference type="OrthoDB" id="8437243at2"/>
<protein>
    <submittedName>
        <fullName evidence="1">Uncharacterized conserved protein, DUF2336 family</fullName>
    </submittedName>
</protein>
<dbReference type="AlphaFoldDB" id="A0A1X7NWH8"/>
<evidence type="ECO:0000313" key="1">
    <source>
        <dbReference type="EMBL" id="SMH42683.1"/>
    </source>
</evidence>
<proteinExistence type="predicted"/>
<name>A0A1X7NWH8_9HYPH</name>
<sequence>MSSSDFREIAIRGEEGKAERLFRASVSAFCALTRPTRQNAVQLDDLTLPLYDQVSAEARRYVAAALSECRPAPAGLVRRLAAEPLEISAPILMRSRALKDVDLIGLIARHGIDHARAIANRSSLNPAIARLIRALEAASAAQEALDAPSDQAPSLEEEIVLSPSAETAIPRPAGTAEGARARLRAMMAVGGEARRSLPDPEAQPATTDYGKLRDTALTGVPALFQTALADTADIAYTQARPLSQRALRRSLVLVLRGLGLSVEQAFLVVSAIDPNAHPHAEAIRLFVEHYNLIHAEAGRDEIRRLKAESVAALVQRQAEAETVAGEARLLRAS</sequence>
<accession>A0A1X7NWH8</accession>
<dbReference type="EMBL" id="FXBL01000004">
    <property type="protein sequence ID" value="SMH42683.1"/>
    <property type="molecule type" value="Genomic_DNA"/>
</dbReference>
<organism evidence="1 2">
    <name type="scientific">Mesorhizobium australicum</name>
    <dbReference type="NCBI Taxonomy" id="536018"/>
    <lineage>
        <taxon>Bacteria</taxon>
        <taxon>Pseudomonadati</taxon>
        <taxon>Pseudomonadota</taxon>
        <taxon>Alphaproteobacteria</taxon>
        <taxon>Hyphomicrobiales</taxon>
        <taxon>Phyllobacteriaceae</taxon>
        <taxon>Mesorhizobium</taxon>
    </lineage>
</organism>
<reference evidence="1 2" key="1">
    <citation type="submission" date="2017-04" db="EMBL/GenBank/DDBJ databases">
        <authorList>
            <person name="Afonso C.L."/>
            <person name="Miller P.J."/>
            <person name="Scott M.A."/>
            <person name="Spackman E."/>
            <person name="Goraichik I."/>
            <person name="Dimitrov K.M."/>
            <person name="Suarez D.L."/>
            <person name="Swayne D.E."/>
        </authorList>
    </citation>
    <scope>NUCLEOTIDE SEQUENCE [LARGE SCALE GENOMIC DNA]</scope>
    <source>
        <strain evidence="1 2">B5P</strain>
    </source>
</reference>
<gene>
    <name evidence="1" type="ORF">SAMN02982922_2776</name>
</gene>
<keyword evidence="2" id="KW-1185">Reference proteome</keyword>